<organism evidence="2 3">
    <name type="scientific">Neurospora hispaniola</name>
    <dbReference type="NCBI Taxonomy" id="588809"/>
    <lineage>
        <taxon>Eukaryota</taxon>
        <taxon>Fungi</taxon>
        <taxon>Dikarya</taxon>
        <taxon>Ascomycota</taxon>
        <taxon>Pezizomycotina</taxon>
        <taxon>Sordariomycetes</taxon>
        <taxon>Sordariomycetidae</taxon>
        <taxon>Sordariales</taxon>
        <taxon>Sordariaceae</taxon>
        <taxon>Neurospora</taxon>
    </lineage>
</organism>
<gene>
    <name evidence="2" type="ORF">B0T23DRAFT_359570</name>
</gene>
<evidence type="ECO:0000256" key="1">
    <source>
        <dbReference type="SAM" id="SignalP"/>
    </source>
</evidence>
<evidence type="ECO:0000313" key="3">
    <source>
        <dbReference type="Proteomes" id="UP001285908"/>
    </source>
</evidence>
<reference evidence="2 3" key="1">
    <citation type="journal article" date="2023" name="Mol. Phylogenet. Evol.">
        <title>Genome-scale phylogeny and comparative genomics of the fungal order Sordariales.</title>
        <authorList>
            <person name="Hensen N."/>
            <person name="Bonometti L."/>
            <person name="Westerberg I."/>
            <person name="Brannstrom I.O."/>
            <person name="Guillou S."/>
            <person name="Cros-Aarteil S."/>
            <person name="Calhoun S."/>
            <person name="Haridas S."/>
            <person name="Kuo A."/>
            <person name="Mondo S."/>
            <person name="Pangilinan J."/>
            <person name="Riley R."/>
            <person name="LaButti K."/>
            <person name="Andreopoulos B."/>
            <person name="Lipzen A."/>
            <person name="Chen C."/>
            <person name="Yan M."/>
            <person name="Daum C."/>
            <person name="Ng V."/>
            <person name="Clum A."/>
            <person name="Steindorff A."/>
            <person name="Ohm R.A."/>
            <person name="Martin F."/>
            <person name="Silar P."/>
            <person name="Natvig D.O."/>
            <person name="Lalanne C."/>
            <person name="Gautier V."/>
            <person name="Ament-Velasquez S.L."/>
            <person name="Kruys A."/>
            <person name="Hutchinson M.I."/>
            <person name="Powell A.J."/>
            <person name="Barry K."/>
            <person name="Miller A.N."/>
            <person name="Grigoriev I.V."/>
            <person name="Debuchy R."/>
            <person name="Gladieux P."/>
            <person name="Hiltunen Thoren M."/>
            <person name="Johannesson H."/>
        </authorList>
    </citation>
    <scope>NUCLEOTIDE SEQUENCE [LARGE SCALE GENOMIC DNA]</scope>
    <source>
        <strain evidence="2 3">FGSC 10403</strain>
    </source>
</reference>
<feature type="signal peptide" evidence="1">
    <location>
        <begin position="1"/>
        <end position="21"/>
    </location>
</feature>
<keyword evidence="3" id="KW-1185">Reference proteome</keyword>
<evidence type="ECO:0000313" key="2">
    <source>
        <dbReference type="EMBL" id="KAK3490297.1"/>
    </source>
</evidence>
<keyword evidence="1" id="KW-0732">Signal</keyword>
<comment type="caution">
    <text evidence="2">The sequence shown here is derived from an EMBL/GenBank/DDBJ whole genome shotgun (WGS) entry which is preliminary data.</text>
</comment>
<dbReference type="EMBL" id="JAULSX010000005">
    <property type="protein sequence ID" value="KAK3490297.1"/>
    <property type="molecule type" value="Genomic_DNA"/>
</dbReference>
<dbReference type="GeneID" id="87873854"/>
<sequence length="322" mass="34862">MLRRSVISLGAASLWLAKAGGRTVPFGGLAIIWIHVLARQPNTTEHGLLELMVCKVPVPYQNASKMKRVHDTYPGLSAIKSAIGIQPLPRHRELQTGVCLRNKLICMRTESSSRGGGTVLGESCDIVSYPSRCSSLGMFRCRTASEFYCGFVDPSNHEDVVFQLLTCFLEDKRANRASYAGRAVPATRSYGGTVSGCCCLSCGKMLEDPGPCNDRVVGWALLYLEPVGFVFAILTATARLVGCWAAPLGSGRLAGFNVRFAMLTEQLLVTVGTVNWLQIEAIPLLCSDGLALLNVWSSSPCLHRSPHRCHAETVLAPSSLYV</sequence>
<accession>A0AAJ0I503</accession>
<name>A0AAJ0I503_9PEZI</name>
<proteinExistence type="predicted"/>
<dbReference type="Proteomes" id="UP001285908">
    <property type="component" value="Unassembled WGS sequence"/>
</dbReference>
<protein>
    <submittedName>
        <fullName evidence="2">Uncharacterized protein</fullName>
    </submittedName>
</protein>
<feature type="chain" id="PRO_5042500631" evidence="1">
    <location>
        <begin position="22"/>
        <end position="322"/>
    </location>
</feature>
<dbReference type="RefSeq" id="XP_062691480.1">
    <property type="nucleotide sequence ID" value="XM_062836232.1"/>
</dbReference>
<dbReference type="AlphaFoldDB" id="A0AAJ0I503"/>